<comment type="caution">
    <text evidence="2">The sequence shown here is derived from an EMBL/GenBank/DDBJ whole genome shotgun (WGS) entry which is preliminary data.</text>
</comment>
<proteinExistence type="predicted"/>
<dbReference type="EMBL" id="RAWK01000005">
    <property type="protein sequence ID" value="RKH74470.1"/>
    <property type="molecule type" value="Genomic_DNA"/>
</dbReference>
<gene>
    <name evidence="2" type="ORF">D7W81_01520</name>
</gene>
<protein>
    <recommendedName>
        <fullName evidence="1">DUF5636 domain-containing protein</fullName>
    </recommendedName>
</protein>
<dbReference type="InterPro" id="IPR040708">
    <property type="entry name" value="DUF5636"/>
</dbReference>
<feature type="domain" description="DUF5636" evidence="1">
    <location>
        <begin position="63"/>
        <end position="218"/>
    </location>
</feature>
<dbReference type="Proteomes" id="UP000267003">
    <property type="component" value="Unassembled WGS sequence"/>
</dbReference>
<dbReference type="RefSeq" id="WP_120553510.1">
    <property type="nucleotide sequence ID" value="NZ_RAWK01000005.1"/>
</dbReference>
<evidence type="ECO:0000259" key="1">
    <source>
        <dbReference type="Pfam" id="PF18686"/>
    </source>
</evidence>
<organism evidence="2 3">
    <name type="scientific">Corallococcus aberystwythensis</name>
    <dbReference type="NCBI Taxonomy" id="2316722"/>
    <lineage>
        <taxon>Bacteria</taxon>
        <taxon>Pseudomonadati</taxon>
        <taxon>Myxococcota</taxon>
        <taxon>Myxococcia</taxon>
        <taxon>Myxococcales</taxon>
        <taxon>Cystobacterineae</taxon>
        <taxon>Myxococcaceae</taxon>
        <taxon>Corallococcus</taxon>
    </lineage>
</organism>
<evidence type="ECO:0000313" key="3">
    <source>
        <dbReference type="Proteomes" id="UP000267003"/>
    </source>
</evidence>
<sequence length="312" mass="35371">MPVTRSTVTNELLQVLGPAISREPLFETLINIGLFLGNVWDWKGREKMTAALAALDADMANQARLGPKHVLTTVLTNFEEARGFSVVTDNSGRKRGQLYLSFLPPELFLAQLRAGYHWKDPTVSPEHGEFTHRLQWYLLIHAGVLGQGVAARDVMDVCGRYQRTKPPLNALNRESERTDLWEMLFDRDTKDGANSFLYPLADSDGDFRNPNNLNRYLRGVSSQDDLRLPPARRHAPLLQDFLKARFTKRSTSQDAYFLKKKYPGKSEEDLDTQQQVLYYKYVMAMSDEGISQLCGVTVSKVQEYVSATPPIL</sequence>
<accession>A0A3A8R5K3</accession>
<dbReference type="OrthoDB" id="5647528at2"/>
<evidence type="ECO:0000313" key="2">
    <source>
        <dbReference type="EMBL" id="RKH74470.1"/>
    </source>
</evidence>
<keyword evidence="3" id="KW-1185">Reference proteome</keyword>
<dbReference type="AlphaFoldDB" id="A0A3A8R5K3"/>
<dbReference type="Pfam" id="PF18686">
    <property type="entry name" value="DUF5636"/>
    <property type="match status" value="1"/>
</dbReference>
<reference evidence="3" key="1">
    <citation type="submission" date="2018-09" db="EMBL/GenBank/DDBJ databases">
        <authorList>
            <person name="Livingstone P.G."/>
            <person name="Whitworth D.E."/>
        </authorList>
    </citation>
    <scope>NUCLEOTIDE SEQUENCE [LARGE SCALE GENOMIC DNA]</scope>
    <source>
        <strain evidence="3">AB050A</strain>
    </source>
</reference>
<name>A0A3A8R5K3_9BACT</name>